<protein>
    <submittedName>
        <fullName evidence="1">Uncharacterized protein</fullName>
    </submittedName>
</protein>
<dbReference type="AlphaFoldDB" id="A0AA88DTA9"/>
<proteinExistence type="predicted"/>
<keyword evidence="2" id="KW-1185">Reference proteome</keyword>
<dbReference type="PANTHER" id="PTHR33240:SF8">
    <property type="entry name" value="OS03G0439900 PROTEIN"/>
    <property type="match status" value="1"/>
</dbReference>
<organism evidence="1 2">
    <name type="scientific">Ficus carica</name>
    <name type="common">Common fig</name>
    <dbReference type="NCBI Taxonomy" id="3494"/>
    <lineage>
        <taxon>Eukaryota</taxon>
        <taxon>Viridiplantae</taxon>
        <taxon>Streptophyta</taxon>
        <taxon>Embryophyta</taxon>
        <taxon>Tracheophyta</taxon>
        <taxon>Spermatophyta</taxon>
        <taxon>Magnoliopsida</taxon>
        <taxon>eudicotyledons</taxon>
        <taxon>Gunneridae</taxon>
        <taxon>Pentapetalae</taxon>
        <taxon>rosids</taxon>
        <taxon>fabids</taxon>
        <taxon>Rosales</taxon>
        <taxon>Moraceae</taxon>
        <taxon>Ficeae</taxon>
        <taxon>Ficus</taxon>
    </lineage>
</organism>
<sequence length="215" mass="24459">MIAGKPNEYCEFHQYHGHSTSDYKALHYEVIKLLKIENSRSHPCWITTHQGILLSNEEEHTEGSPLDTRLTPEDSLEDYAISFHENEPTILCRPHDDALVTSLLIDNCQVIRILVDNGSSTNIMFLATLEEMEISKDRIQKSSTTLVGFNGKSTTAVRKIQLLVFVVGENRLTTFLIMDCPSAYNIILKQPWIHSMKAVPSTYLQVIHFSTRRGI</sequence>
<dbReference type="EMBL" id="BTGU01000102">
    <property type="protein sequence ID" value="GMN60826.1"/>
    <property type="molecule type" value="Genomic_DNA"/>
</dbReference>
<reference evidence="1" key="1">
    <citation type="submission" date="2023-07" db="EMBL/GenBank/DDBJ databases">
        <title>draft genome sequence of fig (Ficus carica).</title>
        <authorList>
            <person name="Takahashi T."/>
            <person name="Nishimura K."/>
        </authorList>
    </citation>
    <scope>NUCLEOTIDE SEQUENCE</scope>
</reference>
<evidence type="ECO:0000313" key="1">
    <source>
        <dbReference type="EMBL" id="GMN60826.1"/>
    </source>
</evidence>
<evidence type="ECO:0000313" key="2">
    <source>
        <dbReference type="Proteomes" id="UP001187192"/>
    </source>
</evidence>
<dbReference type="CDD" id="cd00303">
    <property type="entry name" value="retropepsin_like"/>
    <property type="match status" value="1"/>
</dbReference>
<accession>A0AA88DTA9</accession>
<gene>
    <name evidence="1" type="ORF">TIFTF001_029922</name>
</gene>
<dbReference type="Gene3D" id="2.40.70.10">
    <property type="entry name" value="Acid Proteases"/>
    <property type="match status" value="1"/>
</dbReference>
<dbReference type="Proteomes" id="UP001187192">
    <property type="component" value="Unassembled WGS sequence"/>
</dbReference>
<name>A0AA88DTA9_FICCA</name>
<dbReference type="InterPro" id="IPR021109">
    <property type="entry name" value="Peptidase_aspartic_dom_sf"/>
</dbReference>
<comment type="caution">
    <text evidence="1">The sequence shown here is derived from an EMBL/GenBank/DDBJ whole genome shotgun (WGS) entry which is preliminary data.</text>
</comment>
<dbReference type="PANTHER" id="PTHR33240">
    <property type="entry name" value="OS08G0508500 PROTEIN"/>
    <property type="match status" value="1"/>
</dbReference>